<protein>
    <submittedName>
        <fullName evidence="2">Uncharacterized protein</fullName>
    </submittedName>
</protein>
<dbReference type="EMBL" id="JAUSUG010000010">
    <property type="protein sequence ID" value="MDQ0255368.1"/>
    <property type="molecule type" value="Genomic_DNA"/>
</dbReference>
<name>A0ABT9ZY07_9BACI</name>
<evidence type="ECO:0000313" key="3">
    <source>
        <dbReference type="Proteomes" id="UP001230005"/>
    </source>
</evidence>
<feature type="region of interest" description="Disordered" evidence="1">
    <location>
        <begin position="48"/>
        <end position="68"/>
    </location>
</feature>
<comment type="caution">
    <text evidence="2">The sequence shown here is derived from an EMBL/GenBank/DDBJ whole genome shotgun (WGS) entry which is preliminary data.</text>
</comment>
<reference evidence="2 3" key="1">
    <citation type="submission" date="2023-07" db="EMBL/GenBank/DDBJ databases">
        <title>Genomic Encyclopedia of Type Strains, Phase IV (KMG-IV): sequencing the most valuable type-strain genomes for metagenomic binning, comparative biology and taxonomic classification.</title>
        <authorList>
            <person name="Goeker M."/>
        </authorList>
    </citation>
    <scope>NUCLEOTIDE SEQUENCE [LARGE SCALE GENOMIC DNA]</scope>
    <source>
        <strain evidence="2 3">DSM 9768</strain>
    </source>
</reference>
<proteinExistence type="predicted"/>
<keyword evidence="3" id="KW-1185">Reference proteome</keyword>
<dbReference type="Proteomes" id="UP001230005">
    <property type="component" value="Unassembled WGS sequence"/>
</dbReference>
<evidence type="ECO:0000313" key="2">
    <source>
        <dbReference type="EMBL" id="MDQ0255368.1"/>
    </source>
</evidence>
<organism evidence="2 3">
    <name type="scientific">Evansella vedderi</name>
    <dbReference type="NCBI Taxonomy" id="38282"/>
    <lineage>
        <taxon>Bacteria</taxon>
        <taxon>Bacillati</taxon>
        <taxon>Bacillota</taxon>
        <taxon>Bacilli</taxon>
        <taxon>Bacillales</taxon>
        <taxon>Bacillaceae</taxon>
        <taxon>Evansella</taxon>
    </lineage>
</organism>
<feature type="compositionally biased region" description="Basic and acidic residues" evidence="1">
    <location>
        <begin position="48"/>
        <end position="58"/>
    </location>
</feature>
<dbReference type="RefSeq" id="WP_307326297.1">
    <property type="nucleotide sequence ID" value="NZ_JAUSUG010000010.1"/>
</dbReference>
<gene>
    <name evidence="2" type="ORF">J2S74_002750</name>
</gene>
<sequence>MGYIPPIREEQWVLYSSRQQPISARIPIVPPTQIVTFHRVAANPLLRNRTEQPTDDNRKKVKKTKGKENQLTGKGTYVDELI</sequence>
<evidence type="ECO:0000256" key="1">
    <source>
        <dbReference type="SAM" id="MobiDB-lite"/>
    </source>
</evidence>
<accession>A0ABT9ZY07</accession>